<protein>
    <submittedName>
        <fullName evidence="2">Uncharacterized protein</fullName>
    </submittedName>
</protein>
<accession>A0A1H2E095</accession>
<keyword evidence="1" id="KW-0732">Signal</keyword>
<reference evidence="3" key="1">
    <citation type="submission" date="2016-10" db="EMBL/GenBank/DDBJ databases">
        <authorList>
            <person name="Varghese N."/>
            <person name="Submissions S."/>
        </authorList>
    </citation>
    <scope>NUCLEOTIDE SEQUENCE [LARGE SCALE GENOMIC DNA]</scope>
    <source>
        <strain evidence="3">CECT 8338</strain>
    </source>
</reference>
<dbReference type="EMBL" id="LT629787">
    <property type="protein sequence ID" value="SDT88536.1"/>
    <property type="molecule type" value="Genomic_DNA"/>
</dbReference>
<sequence length="137" mass="15434">MKRSIQNFALTGMLAILLTGCLATGPTVAPPLTAEEIARQRASQSLDDALALYEKGYYQQAEHRLLSEDIWRGSNQTQQSALKHLAFIYCISDRKQMCRHAFERAIHINQNFTLSSAEATHPLWGPEYQLARTGKQN</sequence>
<dbReference type="Proteomes" id="UP000243924">
    <property type="component" value="Chromosome I"/>
</dbReference>
<dbReference type="OrthoDB" id="8590585at2"/>
<evidence type="ECO:0000313" key="2">
    <source>
        <dbReference type="EMBL" id="SDT88536.1"/>
    </source>
</evidence>
<keyword evidence="3" id="KW-1185">Reference proteome</keyword>
<organism evidence="2 3">
    <name type="scientific">Halopseudomonas salegens</name>
    <dbReference type="NCBI Taxonomy" id="1434072"/>
    <lineage>
        <taxon>Bacteria</taxon>
        <taxon>Pseudomonadati</taxon>
        <taxon>Pseudomonadota</taxon>
        <taxon>Gammaproteobacteria</taxon>
        <taxon>Pseudomonadales</taxon>
        <taxon>Pseudomonadaceae</taxon>
        <taxon>Halopseudomonas</taxon>
    </lineage>
</organism>
<name>A0A1H2E095_9GAMM</name>
<dbReference type="AlphaFoldDB" id="A0A1H2E095"/>
<dbReference type="RefSeq" id="WP_092383227.1">
    <property type="nucleotide sequence ID" value="NZ_LT629787.1"/>
</dbReference>
<dbReference type="InterPro" id="IPR047780">
    <property type="entry name" value="TssQ-like"/>
</dbReference>
<gene>
    <name evidence="2" type="ORF">SAMN05216210_0178</name>
</gene>
<dbReference type="STRING" id="1434072.SAMN05216210_0178"/>
<evidence type="ECO:0000256" key="1">
    <source>
        <dbReference type="SAM" id="SignalP"/>
    </source>
</evidence>
<feature type="chain" id="PRO_5009272566" evidence="1">
    <location>
        <begin position="30"/>
        <end position="137"/>
    </location>
</feature>
<dbReference type="NCBIfam" id="NF038027">
    <property type="entry name" value="TssQ_fam"/>
    <property type="match status" value="1"/>
</dbReference>
<feature type="signal peptide" evidence="1">
    <location>
        <begin position="1"/>
        <end position="29"/>
    </location>
</feature>
<proteinExistence type="predicted"/>
<evidence type="ECO:0000313" key="3">
    <source>
        <dbReference type="Proteomes" id="UP000243924"/>
    </source>
</evidence>
<dbReference type="PROSITE" id="PS51257">
    <property type="entry name" value="PROKAR_LIPOPROTEIN"/>
    <property type="match status" value="1"/>
</dbReference>